<evidence type="ECO:0000313" key="2">
    <source>
        <dbReference type="EnsemblMetazoa" id="GPPI004367-PA"/>
    </source>
</evidence>
<name>A0A1B0AQ00_9MUSC</name>
<dbReference type="EnsemblMetazoa" id="GPPI004367-RA">
    <property type="protein sequence ID" value="GPPI004367-PA"/>
    <property type="gene ID" value="GPPI004367"/>
</dbReference>
<dbReference type="Proteomes" id="UP000092460">
    <property type="component" value="Unassembled WGS sequence"/>
</dbReference>
<keyword evidence="3" id="KW-1185">Reference proteome</keyword>
<keyword evidence="1" id="KW-1133">Transmembrane helix</keyword>
<evidence type="ECO:0000256" key="1">
    <source>
        <dbReference type="SAM" id="Phobius"/>
    </source>
</evidence>
<proteinExistence type="predicted"/>
<dbReference type="AlphaFoldDB" id="A0A1B0AQ00"/>
<protein>
    <submittedName>
        <fullName evidence="2">Uncharacterized protein</fullName>
    </submittedName>
</protein>
<reference evidence="2" key="2">
    <citation type="submission" date="2020-05" db="UniProtKB">
        <authorList>
            <consortium name="EnsemblMetazoa"/>
        </authorList>
    </citation>
    <scope>IDENTIFICATION</scope>
    <source>
        <strain evidence="2">IAEA</strain>
    </source>
</reference>
<reference evidence="3" key="1">
    <citation type="submission" date="2015-01" db="EMBL/GenBank/DDBJ databases">
        <authorList>
            <person name="Aksoy S."/>
            <person name="Warren W."/>
            <person name="Wilson R.K."/>
        </authorList>
    </citation>
    <scope>NUCLEOTIDE SEQUENCE [LARGE SCALE GENOMIC DNA]</scope>
    <source>
        <strain evidence="3">IAEA</strain>
    </source>
</reference>
<sequence>MSGCRCVCMCAPRHNKVVGILEVNSDADENDDDDDMMMMNMIMYRNFAYCYCYIRSIVINASTEILVIIYSRFS</sequence>
<organism evidence="2 3">
    <name type="scientific">Glossina palpalis gambiensis</name>
    <dbReference type="NCBI Taxonomy" id="67801"/>
    <lineage>
        <taxon>Eukaryota</taxon>
        <taxon>Metazoa</taxon>
        <taxon>Ecdysozoa</taxon>
        <taxon>Arthropoda</taxon>
        <taxon>Hexapoda</taxon>
        <taxon>Insecta</taxon>
        <taxon>Pterygota</taxon>
        <taxon>Neoptera</taxon>
        <taxon>Endopterygota</taxon>
        <taxon>Diptera</taxon>
        <taxon>Brachycera</taxon>
        <taxon>Muscomorpha</taxon>
        <taxon>Hippoboscoidea</taxon>
        <taxon>Glossinidae</taxon>
        <taxon>Glossina</taxon>
    </lineage>
</organism>
<feature type="transmembrane region" description="Helical" evidence="1">
    <location>
        <begin position="46"/>
        <end position="70"/>
    </location>
</feature>
<keyword evidence="1" id="KW-0472">Membrane</keyword>
<dbReference type="VEuPathDB" id="VectorBase:GPPI004367"/>
<evidence type="ECO:0000313" key="3">
    <source>
        <dbReference type="Proteomes" id="UP000092460"/>
    </source>
</evidence>
<dbReference type="EMBL" id="JXJN01001626">
    <property type="status" value="NOT_ANNOTATED_CDS"/>
    <property type="molecule type" value="Genomic_DNA"/>
</dbReference>
<keyword evidence="1" id="KW-0812">Transmembrane</keyword>
<accession>A0A1B0AQ00</accession>